<dbReference type="EMBL" id="FP565809">
    <property type="protein sequence ID" value="CBH22420.1"/>
    <property type="molecule type" value="Genomic_DNA"/>
</dbReference>
<keyword evidence="3 8" id="KW-0813">Transport</keyword>
<dbReference type="eggNOG" id="COG3601">
    <property type="taxonomic scope" value="Bacteria"/>
</dbReference>
<feature type="transmembrane region" description="Helical" evidence="9">
    <location>
        <begin position="91"/>
        <end position="108"/>
    </location>
</feature>
<dbReference type="InterPro" id="IPR025720">
    <property type="entry name" value="RibU"/>
</dbReference>
<feature type="transmembrane region" description="Helical" evidence="9">
    <location>
        <begin position="167"/>
        <end position="191"/>
    </location>
</feature>
<dbReference type="AlphaFoldDB" id="E3PUI2"/>
<keyword evidence="11" id="KW-1185">Reference proteome</keyword>
<organism evidence="10 11">
    <name type="scientific">Acetoanaerobium sticklandii (strain ATCC 12662 / DSM 519 / JCM 1433 / CCUG 9281 / NCIMB 10654 / HF)</name>
    <name type="common">Clostridium sticklandii</name>
    <dbReference type="NCBI Taxonomy" id="499177"/>
    <lineage>
        <taxon>Bacteria</taxon>
        <taxon>Bacillati</taxon>
        <taxon>Bacillota</taxon>
        <taxon>Clostridia</taxon>
        <taxon>Peptostreptococcales</taxon>
        <taxon>Filifactoraceae</taxon>
        <taxon>Acetoanaerobium</taxon>
    </lineage>
</organism>
<evidence type="ECO:0000256" key="9">
    <source>
        <dbReference type="SAM" id="Phobius"/>
    </source>
</evidence>
<evidence type="ECO:0000313" key="11">
    <source>
        <dbReference type="Proteomes" id="UP000007041"/>
    </source>
</evidence>
<gene>
    <name evidence="10" type="ordered locus">CLOST_2303</name>
</gene>
<dbReference type="BioCyc" id="CSTI499177:GJE9-2372-MONOMER"/>
<evidence type="ECO:0000256" key="3">
    <source>
        <dbReference type="ARBA" id="ARBA00022448"/>
    </source>
</evidence>
<evidence type="ECO:0000256" key="7">
    <source>
        <dbReference type="ARBA" id="ARBA00023136"/>
    </source>
</evidence>
<comment type="subcellular location">
    <subcellularLocation>
        <location evidence="1">Cell membrane</location>
        <topology evidence="1">Multi-pass membrane protein</topology>
    </subcellularLocation>
</comment>
<evidence type="ECO:0000256" key="2">
    <source>
        <dbReference type="ARBA" id="ARBA00005540"/>
    </source>
</evidence>
<dbReference type="GO" id="GO:0005886">
    <property type="term" value="C:plasma membrane"/>
    <property type="evidence" value="ECO:0007669"/>
    <property type="project" value="UniProtKB-SubCell"/>
</dbReference>
<keyword evidence="5 9" id="KW-0812">Transmembrane</keyword>
<comment type="function">
    <text evidence="8">Probably a riboflavin-binding protein that interacts with the energy-coupling factor (ECF) ABC-transporter complex.</text>
</comment>
<feature type="transmembrane region" description="Helical" evidence="9">
    <location>
        <begin position="114"/>
        <end position="137"/>
    </location>
</feature>
<feature type="transmembrane region" description="Helical" evidence="9">
    <location>
        <begin position="50"/>
        <end position="70"/>
    </location>
</feature>
<accession>E3PUI2</accession>
<evidence type="ECO:0000256" key="5">
    <source>
        <dbReference type="ARBA" id="ARBA00022692"/>
    </source>
</evidence>
<dbReference type="InterPro" id="IPR024529">
    <property type="entry name" value="ECF_trnsprt_substrate-spec"/>
</dbReference>
<dbReference type="GO" id="GO:0032217">
    <property type="term" value="F:riboflavin transmembrane transporter activity"/>
    <property type="evidence" value="ECO:0007669"/>
    <property type="project" value="UniProtKB-UniRule"/>
</dbReference>
<comment type="similarity">
    <text evidence="2 8">Belongs to the prokaryotic riboflavin transporter (P-RFT) (TC 2.A.87) family.</text>
</comment>
<reference evidence="11" key="1">
    <citation type="journal article" date="2010" name="BMC Genomics">
        <title>Clostridium sticklandii, a specialist in amino acid degradation:revisiting its metabolism through its genome sequence.</title>
        <authorList>
            <person name="Fonknechten N."/>
            <person name="Chaussonnerie S."/>
            <person name="Tricot S."/>
            <person name="Lajus A."/>
            <person name="Andreesen J.R."/>
            <person name="Perchat N."/>
            <person name="Pelletier E."/>
            <person name="Gouyvenoux M."/>
            <person name="Barbe V."/>
            <person name="Salanoubat M."/>
            <person name="Le Paslier D."/>
            <person name="Weissenbach J."/>
            <person name="Cohen G.N."/>
            <person name="Kreimeyer A."/>
        </authorList>
    </citation>
    <scope>NUCLEOTIDE SEQUENCE [LARGE SCALE GENOMIC DNA]</scope>
    <source>
        <strain evidence="11">ATCC 12662 / DSM 519 / JCM 1433 / CCUG 9281 / NCIMB 10654 / HF</strain>
    </source>
</reference>
<keyword evidence="4 8" id="KW-1003">Cell membrane</keyword>
<evidence type="ECO:0000256" key="1">
    <source>
        <dbReference type="ARBA" id="ARBA00004651"/>
    </source>
</evidence>
<dbReference type="KEGG" id="cst:CLOST_2303"/>
<feature type="transmembrane region" description="Helical" evidence="9">
    <location>
        <begin position="21"/>
        <end position="38"/>
    </location>
</feature>
<dbReference type="Proteomes" id="UP000007041">
    <property type="component" value="Chromosome"/>
</dbReference>
<evidence type="ECO:0000256" key="8">
    <source>
        <dbReference type="PIRNR" id="PIRNR037778"/>
    </source>
</evidence>
<protein>
    <recommendedName>
        <fullName evidence="8">Riboflavin transporter</fullName>
    </recommendedName>
</protein>
<evidence type="ECO:0000256" key="4">
    <source>
        <dbReference type="ARBA" id="ARBA00022475"/>
    </source>
</evidence>
<name>E3PUI2_ACESD</name>
<proteinExistence type="inferred from homology"/>
<keyword evidence="7 8" id="KW-0472">Membrane</keyword>
<sequence length="201" mass="21671">MEKAVTKKQAISTSNMVKISILGVMSFILMFMNLPLPIFPAFLKIDFADIPSVIGGFALGPVAGIMIQLIKNILHFMFDNSTGGVGEISNFIVGGSFVLVSSSIYHAMRSKKGAIIGSIAGTIVMAMVGALSNYFLIIPFYSNIMPIDVIINLGTVVNSAIHDKLTLVLYGVIPFNIFKGIVISVVTALLYKKVTPILKKR</sequence>
<dbReference type="HOGENOM" id="CLU_086673_1_0_9"/>
<dbReference type="Pfam" id="PF12822">
    <property type="entry name" value="ECF_trnsprt"/>
    <property type="match status" value="1"/>
</dbReference>
<dbReference type="STRING" id="1511.CLOST_2303"/>
<evidence type="ECO:0000256" key="6">
    <source>
        <dbReference type="ARBA" id="ARBA00022989"/>
    </source>
</evidence>
<keyword evidence="6 9" id="KW-1133">Transmembrane helix</keyword>
<dbReference type="PANTHER" id="PTHR38438:SF1">
    <property type="entry name" value="RIBOFLAVIN TRANSPORTER RIBU"/>
    <property type="match status" value="1"/>
</dbReference>
<dbReference type="Gene3D" id="1.10.1760.20">
    <property type="match status" value="1"/>
</dbReference>
<dbReference type="PANTHER" id="PTHR38438">
    <property type="entry name" value="RIBOFLAVIN TRANSPORTER RIBU"/>
    <property type="match status" value="1"/>
</dbReference>
<evidence type="ECO:0000313" key="10">
    <source>
        <dbReference type="EMBL" id="CBH22420.1"/>
    </source>
</evidence>
<dbReference type="PIRSF" id="PIRSF037778">
    <property type="entry name" value="UCP037778_transp_RibU"/>
    <property type="match status" value="1"/>
</dbReference>